<proteinExistence type="predicted"/>
<dbReference type="EMBL" id="LRDC01000001">
    <property type="protein sequence ID" value="KVX03688.1"/>
    <property type="molecule type" value="Genomic_DNA"/>
</dbReference>
<dbReference type="AlphaFoldDB" id="A0A106C3Q4"/>
<keyword evidence="1" id="KW-0472">Membrane</keyword>
<evidence type="ECO:0000313" key="3">
    <source>
        <dbReference type="Proteomes" id="UP000055702"/>
    </source>
</evidence>
<evidence type="ECO:0008006" key="4">
    <source>
        <dbReference type="Google" id="ProtNLM"/>
    </source>
</evidence>
<evidence type="ECO:0000256" key="1">
    <source>
        <dbReference type="SAM" id="Phobius"/>
    </source>
</evidence>
<name>A0A106C3Q4_SHEFR</name>
<gene>
    <name evidence="2" type="ORF">AWJ07_03850</name>
</gene>
<evidence type="ECO:0000313" key="2">
    <source>
        <dbReference type="EMBL" id="KVX03688.1"/>
    </source>
</evidence>
<keyword evidence="1" id="KW-1133">Transmembrane helix</keyword>
<dbReference type="InterPro" id="IPR021806">
    <property type="entry name" value="DUF3379"/>
</dbReference>
<accession>A0A106C3Q4</accession>
<comment type="caution">
    <text evidence="2">The sequence shown here is derived from an EMBL/GenBank/DDBJ whole genome shotgun (WGS) entry which is preliminary data.</text>
</comment>
<dbReference type="Proteomes" id="UP000055702">
    <property type="component" value="Unassembled WGS sequence"/>
</dbReference>
<reference evidence="2 3" key="1">
    <citation type="submission" date="2016-01" db="EMBL/GenBank/DDBJ databases">
        <title>Draft genome of the antarctic isolate Shewanella frigidimarina Ag06-30.</title>
        <authorList>
            <person name="Parmeciano Di Noto G."/>
            <person name="Vazquez S."/>
            <person name="Mac Cormack W."/>
            <person name="Iriarte A."/>
            <person name="Quiroga C."/>
        </authorList>
    </citation>
    <scope>NUCLEOTIDE SEQUENCE [LARGE SCALE GENOMIC DNA]</scope>
    <source>
        <strain evidence="2 3">Ag06-30</strain>
    </source>
</reference>
<protein>
    <recommendedName>
        <fullName evidence="4">DUF3379 domain-containing protein</fullName>
    </recommendedName>
</protein>
<feature type="transmembrane region" description="Helical" evidence="1">
    <location>
        <begin position="79"/>
        <end position="98"/>
    </location>
</feature>
<sequence>MDDLQFRRHAYGDPNNQADDFLAHLAENEDDAKFVKDLQAFDHKLTQALNISVPDGLADKLILRQQLSQHQKNKKQTRYLMAMAASVAFIVGVSFSLLRFTPVNLGENSLAHVHHETKALVMEQDIGFNDVNFKLASLEGLSDSKFIQQPGRVFYTSYCDFQGVKSLHLVMADENGNKVTLFIVPVESRIVLEEAFADNQYKGQSFQTADAYMVLVGEPASDLEFVKKEVENTFI</sequence>
<dbReference type="RefSeq" id="WP_059744438.1">
    <property type="nucleotide sequence ID" value="NZ_LRDC01000001.1"/>
</dbReference>
<organism evidence="2">
    <name type="scientific">Shewanella frigidimarina</name>
    <dbReference type="NCBI Taxonomy" id="56812"/>
    <lineage>
        <taxon>Bacteria</taxon>
        <taxon>Pseudomonadati</taxon>
        <taxon>Pseudomonadota</taxon>
        <taxon>Gammaproteobacteria</taxon>
        <taxon>Alteromonadales</taxon>
        <taxon>Shewanellaceae</taxon>
        <taxon>Shewanella</taxon>
    </lineage>
</organism>
<dbReference type="Pfam" id="PF11859">
    <property type="entry name" value="DUF3379"/>
    <property type="match status" value="1"/>
</dbReference>
<keyword evidence="1" id="KW-0812">Transmembrane</keyword>